<reference evidence="2 3" key="1">
    <citation type="submission" date="2023-01" db="EMBL/GenBank/DDBJ databases">
        <authorList>
            <person name="Whitehead M."/>
        </authorList>
    </citation>
    <scope>NUCLEOTIDE SEQUENCE [LARGE SCALE GENOMIC DNA]</scope>
</reference>
<name>A0AAV0Y8M8_9HEMI</name>
<comment type="caution">
    <text evidence="2">The sequence shown here is derived from an EMBL/GenBank/DDBJ whole genome shotgun (WGS) entry which is preliminary data.</text>
</comment>
<evidence type="ECO:0000313" key="2">
    <source>
        <dbReference type="EMBL" id="CAI6376517.1"/>
    </source>
</evidence>
<sequence>MDDEGFHYKVNKTRGGKRYYICATPNVYCKGTAVQLENGTIKHNKPHTHGPYGEMFNQQEAKNVFRGTLIERSKTETLGLRSIYDEESIRNPHAALLYSWPTAESSMRHARRQSLPPLPSTLRELSEYFDQNAEKYQCNNAQFYQEWVVDNAGKYSVIYACQELISAVVRQGATELHADATFKVVPSTPYCRQLFIIHLILQNHSIPICYVLMEAKTEASYRKVMERFKIKFPEVKPLMIMIDFESALRNVFLYVYPEAQISSCWFHFVQTLQKNIKKMGYSGYIKENREAKMCLRMCSVLPLLSAYQIEQGFQEVKTYAQTHEVILPRFFTYFSSFWLLRKGPESFSVHNQPRRTNNNVERFHSTMKQSFQVMHPNLWTMLENLNNTSKKMHVVVDQLSQGLPTTRNLKFKYILNSQRIKNSTALLNTGAITIKEFLIRTSYSTDRYLTRELHWHEEIEESEEEVEPMILNMPIAIAVDAEAIALNHDEVVDLEGMYNAITAK</sequence>
<evidence type="ECO:0000313" key="3">
    <source>
        <dbReference type="Proteomes" id="UP001160148"/>
    </source>
</evidence>
<protein>
    <recommendedName>
        <fullName evidence="1">MULE transposase domain-containing protein</fullName>
    </recommendedName>
</protein>
<dbReference type="Gene3D" id="2.20.25.240">
    <property type="match status" value="1"/>
</dbReference>
<dbReference type="Pfam" id="PF10551">
    <property type="entry name" value="MULE"/>
    <property type="match status" value="1"/>
</dbReference>
<accession>A0AAV0Y8M8</accession>
<organism evidence="2 3">
    <name type="scientific">Macrosiphum euphorbiae</name>
    <name type="common">potato aphid</name>
    <dbReference type="NCBI Taxonomy" id="13131"/>
    <lineage>
        <taxon>Eukaryota</taxon>
        <taxon>Metazoa</taxon>
        <taxon>Ecdysozoa</taxon>
        <taxon>Arthropoda</taxon>
        <taxon>Hexapoda</taxon>
        <taxon>Insecta</taxon>
        <taxon>Pterygota</taxon>
        <taxon>Neoptera</taxon>
        <taxon>Paraneoptera</taxon>
        <taxon>Hemiptera</taxon>
        <taxon>Sternorrhyncha</taxon>
        <taxon>Aphidomorpha</taxon>
        <taxon>Aphidoidea</taxon>
        <taxon>Aphididae</taxon>
        <taxon>Macrosiphini</taxon>
        <taxon>Macrosiphum</taxon>
    </lineage>
</organism>
<keyword evidence="3" id="KW-1185">Reference proteome</keyword>
<feature type="domain" description="MULE transposase" evidence="1">
    <location>
        <begin position="177"/>
        <end position="270"/>
    </location>
</feature>
<dbReference type="Proteomes" id="UP001160148">
    <property type="component" value="Unassembled WGS sequence"/>
</dbReference>
<gene>
    <name evidence="2" type="ORF">MEUPH1_LOCUS29881</name>
</gene>
<dbReference type="InterPro" id="IPR018289">
    <property type="entry name" value="MULE_transposase_dom"/>
</dbReference>
<evidence type="ECO:0000259" key="1">
    <source>
        <dbReference type="Pfam" id="PF10551"/>
    </source>
</evidence>
<proteinExistence type="predicted"/>
<dbReference type="EMBL" id="CARXXK010001495">
    <property type="protein sequence ID" value="CAI6376517.1"/>
    <property type="molecule type" value="Genomic_DNA"/>
</dbReference>
<dbReference type="PANTHER" id="PTHR47160:SF10">
    <property type="entry name" value="MULE TRANSPOSASE DOMAIN-CONTAINING PROTEIN"/>
    <property type="match status" value="1"/>
</dbReference>
<dbReference type="AlphaFoldDB" id="A0AAV0Y8M8"/>
<dbReference type="PANTHER" id="PTHR47160">
    <property type="entry name" value="PUTATIVE-RELATED"/>
    <property type="match status" value="1"/>
</dbReference>